<feature type="transmembrane region" description="Helical" evidence="7">
    <location>
        <begin position="160"/>
        <end position="182"/>
    </location>
</feature>
<dbReference type="GO" id="GO:0005886">
    <property type="term" value="C:plasma membrane"/>
    <property type="evidence" value="ECO:0007669"/>
    <property type="project" value="UniProtKB-SubCell"/>
</dbReference>
<feature type="transmembrane region" description="Helical" evidence="7">
    <location>
        <begin position="286"/>
        <end position="307"/>
    </location>
</feature>
<dbReference type="AlphaFoldDB" id="A0A1E5BCH7"/>
<feature type="transmembrane region" description="Helical" evidence="7">
    <location>
        <begin position="219"/>
        <end position="237"/>
    </location>
</feature>
<dbReference type="InterPro" id="IPR002656">
    <property type="entry name" value="Acyl_transf_3_dom"/>
</dbReference>
<comment type="caution">
    <text evidence="9">The sequence shown here is derived from an EMBL/GenBank/DDBJ whole genome shotgun (WGS) entry which is preliminary data.</text>
</comment>
<feature type="domain" description="Acyltransferase 3" evidence="8">
    <location>
        <begin position="8"/>
        <end position="327"/>
    </location>
</feature>
<name>A0A1E5BCH7_9VIBR</name>
<evidence type="ECO:0000256" key="7">
    <source>
        <dbReference type="SAM" id="Phobius"/>
    </source>
</evidence>
<dbReference type="eggNOG" id="COG1835">
    <property type="taxonomic scope" value="Bacteria"/>
</dbReference>
<feature type="transmembrane region" description="Helical" evidence="7">
    <location>
        <begin position="313"/>
        <end position="331"/>
    </location>
</feature>
<dbReference type="RefSeq" id="WP_017041183.1">
    <property type="nucleotide sequence ID" value="NZ_AJYQ02000117.1"/>
</dbReference>
<keyword evidence="3" id="KW-1003">Cell membrane</keyword>
<dbReference type="PANTHER" id="PTHR40074">
    <property type="entry name" value="O-ACETYLTRANSFERASE WECH"/>
    <property type="match status" value="1"/>
</dbReference>
<comment type="similarity">
    <text evidence="2">Belongs to the acyltransferase 3 family.</text>
</comment>
<evidence type="ECO:0000256" key="4">
    <source>
        <dbReference type="ARBA" id="ARBA00022692"/>
    </source>
</evidence>
<evidence type="ECO:0000256" key="6">
    <source>
        <dbReference type="ARBA" id="ARBA00023136"/>
    </source>
</evidence>
<dbReference type="Pfam" id="PF01757">
    <property type="entry name" value="Acyl_transf_3"/>
    <property type="match status" value="1"/>
</dbReference>
<dbReference type="GO" id="GO:0016413">
    <property type="term" value="F:O-acetyltransferase activity"/>
    <property type="evidence" value="ECO:0007669"/>
    <property type="project" value="TreeGrafter"/>
</dbReference>
<feature type="transmembrane region" description="Helical" evidence="7">
    <location>
        <begin position="82"/>
        <end position="101"/>
    </location>
</feature>
<dbReference type="OrthoDB" id="1072135at2"/>
<evidence type="ECO:0000256" key="5">
    <source>
        <dbReference type="ARBA" id="ARBA00022989"/>
    </source>
</evidence>
<evidence type="ECO:0000256" key="2">
    <source>
        <dbReference type="ARBA" id="ARBA00007400"/>
    </source>
</evidence>
<evidence type="ECO:0000313" key="10">
    <source>
        <dbReference type="Proteomes" id="UP000094741"/>
    </source>
</evidence>
<comment type="subcellular location">
    <subcellularLocation>
        <location evidence="1">Cell membrane</location>
        <topology evidence="1">Multi-pass membrane protein</topology>
    </subcellularLocation>
</comment>
<gene>
    <name evidence="9" type="ORF">A1QO_11890</name>
</gene>
<feature type="transmembrane region" description="Helical" evidence="7">
    <location>
        <begin position="134"/>
        <end position="153"/>
    </location>
</feature>
<dbReference type="STRING" id="1187848.A1QO_11890"/>
<sequence length="341" mass="38149">MSTTNKIASIELGRVIAMLAILSMHCQLFLGYLEFDGESWFGYVFNQSTRFAVPLFFLISGYLIQPKLTLDPIGTLKSYSMPLVKIWVIWSILSLVMPFNWGTLLSEGYLAERSGYWNYLLQSPLNSLLEGGLVHLWFIPALVCAVALLAFLIKSKQSALIMPIAILLYFYGVLAGSYQVITHFDAPFFTRNGPFFATLMVAIGFKIRQSQYSLNSKSALLIAVVGLALHMGEAWNLHQYGQAFNANDYLLGTGIWAIGCFLWLLSKPTLGDSTLVFSLSKRVLPIYVSHMLVIIFMLNIAGMLELTHGVRDLVVWSGSVLLTYLLVLGLEKTPFNTLLFR</sequence>
<evidence type="ECO:0000256" key="1">
    <source>
        <dbReference type="ARBA" id="ARBA00004651"/>
    </source>
</evidence>
<organism evidence="9 10">
    <name type="scientific">Vibrio genomosp. F10 str. ZF-129</name>
    <dbReference type="NCBI Taxonomy" id="1187848"/>
    <lineage>
        <taxon>Bacteria</taxon>
        <taxon>Pseudomonadati</taxon>
        <taxon>Pseudomonadota</taxon>
        <taxon>Gammaproteobacteria</taxon>
        <taxon>Vibrionales</taxon>
        <taxon>Vibrionaceae</taxon>
        <taxon>Vibrio</taxon>
    </lineage>
</organism>
<proteinExistence type="inferred from homology"/>
<evidence type="ECO:0000313" key="9">
    <source>
        <dbReference type="EMBL" id="OEE32190.1"/>
    </source>
</evidence>
<protein>
    <submittedName>
        <fullName evidence="9">Fucose 4-O-acetylase</fullName>
    </submittedName>
</protein>
<feature type="transmembrane region" description="Helical" evidence="7">
    <location>
        <begin position="188"/>
        <end position="207"/>
    </location>
</feature>
<evidence type="ECO:0000256" key="3">
    <source>
        <dbReference type="ARBA" id="ARBA00022475"/>
    </source>
</evidence>
<dbReference type="GO" id="GO:0009246">
    <property type="term" value="P:enterobacterial common antigen biosynthetic process"/>
    <property type="evidence" value="ECO:0007669"/>
    <property type="project" value="TreeGrafter"/>
</dbReference>
<keyword evidence="4 7" id="KW-0812">Transmembrane</keyword>
<feature type="transmembrane region" description="Helical" evidence="7">
    <location>
        <begin position="249"/>
        <end position="265"/>
    </location>
</feature>
<evidence type="ECO:0000259" key="8">
    <source>
        <dbReference type="Pfam" id="PF01757"/>
    </source>
</evidence>
<dbReference type="Proteomes" id="UP000094741">
    <property type="component" value="Unassembled WGS sequence"/>
</dbReference>
<dbReference type="PANTHER" id="PTHR40074:SF2">
    <property type="entry name" value="O-ACETYLTRANSFERASE WECH"/>
    <property type="match status" value="1"/>
</dbReference>
<keyword evidence="6 7" id="KW-0472">Membrane</keyword>
<feature type="transmembrane region" description="Helical" evidence="7">
    <location>
        <begin position="51"/>
        <end position="70"/>
    </location>
</feature>
<feature type="transmembrane region" description="Helical" evidence="7">
    <location>
        <begin position="12"/>
        <end position="31"/>
    </location>
</feature>
<accession>A0A1E5BCH7</accession>
<keyword evidence="5 7" id="KW-1133">Transmembrane helix</keyword>
<reference evidence="9 10" key="1">
    <citation type="journal article" date="2012" name="Science">
        <title>Ecological populations of bacteria act as socially cohesive units of antibiotic production and resistance.</title>
        <authorList>
            <person name="Cordero O.X."/>
            <person name="Wildschutte H."/>
            <person name="Kirkup B."/>
            <person name="Proehl S."/>
            <person name="Ngo L."/>
            <person name="Hussain F."/>
            <person name="Le Roux F."/>
            <person name="Mincer T."/>
            <person name="Polz M.F."/>
        </authorList>
    </citation>
    <scope>NUCLEOTIDE SEQUENCE [LARGE SCALE GENOMIC DNA]</scope>
    <source>
        <strain evidence="9 10">ZF-129</strain>
    </source>
</reference>
<dbReference type="EMBL" id="AJYQ02000117">
    <property type="protein sequence ID" value="OEE32190.1"/>
    <property type="molecule type" value="Genomic_DNA"/>
</dbReference>